<comment type="caution">
    <text evidence="3">The sequence shown here is derived from an EMBL/GenBank/DDBJ whole genome shotgun (WGS) entry which is preliminary data.</text>
</comment>
<feature type="domain" description="Urate oxidase N-terminal" evidence="2">
    <location>
        <begin position="115"/>
        <end position="191"/>
    </location>
</feature>
<proteinExistence type="predicted"/>
<dbReference type="InterPro" id="IPR010389">
    <property type="entry name" value="Urate_ox_N"/>
</dbReference>
<evidence type="ECO:0000313" key="4">
    <source>
        <dbReference type="Proteomes" id="UP000600799"/>
    </source>
</evidence>
<sequence length="195" mass="21128">MAKFFGNLHLVLVVGLVAAIAVMVGYGANPDYGLEVTTSAVFRWLHVFFGVLWIGLLYYLNFVQVPTMPKIPAEQKGAITGHIAPKVFFFFRYAALLTVVTGLVIATVDGYAHEAMTFSVPGKVSLIGLGMWMALIMAFNVWFIIWPAQKKILGIVEASAEEKAAAAPRALAASRTNLLLSLPMLYCMVSANVTG</sequence>
<dbReference type="Proteomes" id="UP000600799">
    <property type="component" value="Unassembled WGS sequence"/>
</dbReference>
<dbReference type="EMBL" id="JADQDC010000013">
    <property type="protein sequence ID" value="MBF9152576.1"/>
    <property type="molecule type" value="Genomic_DNA"/>
</dbReference>
<dbReference type="PIRSF" id="PIRSF032086">
    <property type="entry name" value="UCP032086"/>
    <property type="match status" value="1"/>
</dbReference>
<feature type="transmembrane region" description="Helical" evidence="1">
    <location>
        <begin position="7"/>
        <end position="28"/>
    </location>
</feature>
<reference evidence="3 4" key="1">
    <citation type="submission" date="2020-11" db="EMBL/GenBank/DDBJ databases">
        <title>The genome sequence of Novosphingobium sp. 1Y9A.</title>
        <authorList>
            <person name="Liu Y."/>
        </authorList>
    </citation>
    <scope>NUCLEOTIDE SEQUENCE [LARGE SCALE GENOMIC DNA]</scope>
    <source>
        <strain evidence="3 4">1Y9A</strain>
    </source>
</reference>
<name>A0ABS0HJY7_9SPHN</name>
<keyword evidence="1" id="KW-0472">Membrane</keyword>
<keyword evidence="1" id="KW-0812">Transmembrane</keyword>
<evidence type="ECO:0000313" key="3">
    <source>
        <dbReference type="EMBL" id="MBF9152576.1"/>
    </source>
</evidence>
<feature type="transmembrane region" description="Helical" evidence="1">
    <location>
        <begin position="90"/>
        <end position="112"/>
    </location>
</feature>
<dbReference type="InterPro" id="IPR016988">
    <property type="entry name" value="UCP032086"/>
</dbReference>
<protein>
    <submittedName>
        <fullName evidence="3">Urate hydroxylase PuuD</fullName>
    </submittedName>
</protein>
<feature type="transmembrane region" description="Helical" evidence="1">
    <location>
        <begin position="40"/>
        <end position="60"/>
    </location>
</feature>
<dbReference type="Pfam" id="PF06181">
    <property type="entry name" value="Urate_ox_N"/>
    <property type="match status" value="1"/>
</dbReference>
<evidence type="ECO:0000259" key="2">
    <source>
        <dbReference type="Pfam" id="PF06181"/>
    </source>
</evidence>
<organism evidence="3 4">
    <name type="scientific">Novosphingobium jiangmenense</name>
    <dbReference type="NCBI Taxonomy" id="2791981"/>
    <lineage>
        <taxon>Bacteria</taxon>
        <taxon>Pseudomonadati</taxon>
        <taxon>Pseudomonadota</taxon>
        <taxon>Alphaproteobacteria</taxon>
        <taxon>Sphingomonadales</taxon>
        <taxon>Sphingomonadaceae</taxon>
        <taxon>Novosphingobium</taxon>
    </lineage>
</organism>
<feature type="transmembrane region" description="Helical" evidence="1">
    <location>
        <begin position="124"/>
        <end position="145"/>
    </location>
</feature>
<accession>A0ABS0HJY7</accession>
<keyword evidence="1" id="KW-1133">Transmembrane helix</keyword>
<keyword evidence="4" id="KW-1185">Reference proteome</keyword>
<evidence type="ECO:0000256" key="1">
    <source>
        <dbReference type="SAM" id="Phobius"/>
    </source>
</evidence>
<gene>
    <name evidence="3" type="ORF">I2488_16350</name>
</gene>
<dbReference type="RefSeq" id="WP_196276877.1">
    <property type="nucleotide sequence ID" value="NZ_JADQDC010000013.1"/>
</dbReference>